<sequence length="141" mass="16029">MIRKSHPAVGGHTQESFDGFLRGYHPDIREQARDLRTRMDWCHMLANDYGSIEPRTERFTVMAKTWSESADSLEEQLILLLYANRLPDPVPGIPPVPAHAVQSTAPVARQSSHERARLRTWCDKAVRNLRVLAYAAPREGL</sequence>
<protein>
    <submittedName>
        <fullName evidence="1">Uncharacterized protein</fullName>
    </submittedName>
</protein>
<dbReference type="EMBL" id="LHZR01000109">
    <property type="protein sequence ID" value="KXV47389.1"/>
    <property type="molecule type" value="Genomic_DNA"/>
</dbReference>
<dbReference type="OrthoDB" id="7278905at2"/>
<accession>A0A149THM9</accession>
<dbReference type="PATRIC" id="fig|318683.6.peg.1302"/>
<comment type="caution">
    <text evidence="1">The sequence shown here is derived from an EMBL/GenBank/DDBJ whole genome shotgun (WGS) entry which is preliminary data.</text>
</comment>
<evidence type="ECO:0000313" key="2">
    <source>
        <dbReference type="Proteomes" id="UP000075636"/>
    </source>
</evidence>
<reference evidence="1 2" key="1">
    <citation type="submission" date="2015-06" db="EMBL/GenBank/DDBJ databases">
        <title>Improved classification and identification of acetic acid bacteria using matrix-assisted laser desorption/ionization time-of-flight mass spectrometry; Gluconobacter nephelii and Gluconobacter uchimurae are later heterotypic synonyms of Gluconobacter japonicus and Gluconobacter oxydans, respectively.</title>
        <authorList>
            <person name="Li L."/>
            <person name="Cleenwerck I."/>
            <person name="De Vuyst L."/>
            <person name="Vandamme P."/>
        </authorList>
    </citation>
    <scope>NUCLEOTIDE SEQUENCE [LARGE SCALE GENOMIC DNA]</scope>
    <source>
        <strain evidence="1 2">LMG 1768</strain>
    </source>
</reference>
<proteinExistence type="predicted"/>
<dbReference type="RefSeq" id="WP_062108526.1">
    <property type="nucleotide sequence ID" value="NZ_LHZR01000109.1"/>
</dbReference>
<gene>
    <name evidence="1" type="ORF">AD945_10065</name>
</gene>
<dbReference type="AlphaFoldDB" id="A0A149THM9"/>
<name>A0A149THM9_9PROT</name>
<evidence type="ECO:0000313" key="1">
    <source>
        <dbReference type="EMBL" id="KXV47389.1"/>
    </source>
</evidence>
<dbReference type="Proteomes" id="UP000075636">
    <property type="component" value="Unassembled WGS sequence"/>
</dbReference>
<organism evidence="1 2">
    <name type="scientific">Gluconobacter albidus</name>
    <dbReference type="NCBI Taxonomy" id="318683"/>
    <lineage>
        <taxon>Bacteria</taxon>
        <taxon>Pseudomonadati</taxon>
        <taxon>Pseudomonadota</taxon>
        <taxon>Alphaproteobacteria</taxon>
        <taxon>Acetobacterales</taxon>
        <taxon>Acetobacteraceae</taxon>
        <taxon>Gluconobacter</taxon>
    </lineage>
</organism>